<name>F4KVT6_HALH1</name>
<comment type="function">
    <text evidence="7 8">Key enzyme in folate metabolism. Catalyzes an essential reaction for de novo glycine and purine synthesis, and for DNA precursor synthesis.</text>
</comment>
<comment type="similarity">
    <text evidence="2 8 9">Belongs to the dihydrofolate reductase family.</text>
</comment>
<reference evidence="11 12" key="1">
    <citation type="journal article" date="2011" name="Stand. Genomic Sci.">
        <title>Complete genome sequence of Haliscomenobacter hydrossis type strain (O).</title>
        <authorList>
            <consortium name="US DOE Joint Genome Institute (JGI-PGF)"/>
            <person name="Daligault H."/>
            <person name="Lapidus A."/>
            <person name="Zeytun A."/>
            <person name="Nolan M."/>
            <person name="Lucas S."/>
            <person name="Del Rio T.G."/>
            <person name="Tice H."/>
            <person name="Cheng J.F."/>
            <person name="Tapia R."/>
            <person name="Han C."/>
            <person name="Goodwin L."/>
            <person name="Pitluck S."/>
            <person name="Liolios K."/>
            <person name="Pagani I."/>
            <person name="Ivanova N."/>
            <person name="Huntemann M."/>
            <person name="Mavromatis K."/>
            <person name="Mikhailova N."/>
            <person name="Pati A."/>
            <person name="Chen A."/>
            <person name="Palaniappan K."/>
            <person name="Land M."/>
            <person name="Hauser L."/>
            <person name="Brambilla E.M."/>
            <person name="Rohde M."/>
            <person name="Verbarg S."/>
            <person name="Goker M."/>
            <person name="Bristow J."/>
            <person name="Eisen J.A."/>
            <person name="Markowitz V."/>
            <person name="Hugenholtz P."/>
            <person name="Kyrpides N.C."/>
            <person name="Klenk H.P."/>
            <person name="Woyke T."/>
        </authorList>
    </citation>
    <scope>NUCLEOTIDE SEQUENCE [LARGE SCALE GENOMIC DNA]</scope>
    <source>
        <strain evidence="12">ATCC 27775 / DSM 1100 / LMG 10767 / O</strain>
    </source>
</reference>
<dbReference type="GO" id="GO:0046654">
    <property type="term" value="P:tetrahydrofolate biosynthetic process"/>
    <property type="evidence" value="ECO:0007669"/>
    <property type="project" value="UniProtKB-UniPathway"/>
</dbReference>
<dbReference type="EMBL" id="CP002691">
    <property type="protein sequence ID" value="AEE53511.1"/>
    <property type="molecule type" value="Genomic_DNA"/>
</dbReference>
<accession>F4KVT6</accession>
<evidence type="ECO:0000313" key="12">
    <source>
        <dbReference type="Proteomes" id="UP000008461"/>
    </source>
</evidence>
<keyword evidence="4 8" id="KW-0554">One-carbon metabolism</keyword>
<dbReference type="Pfam" id="PF00186">
    <property type="entry name" value="DHFR_1"/>
    <property type="match status" value="1"/>
</dbReference>
<dbReference type="PANTHER" id="PTHR48069">
    <property type="entry name" value="DIHYDROFOLATE REDUCTASE"/>
    <property type="match status" value="1"/>
</dbReference>
<evidence type="ECO:0000256" key="7">
    <source>
        <dbReference type="ARBA" id="ARBA00025067"/>
    </source>
</evidence>
<dbReference type="SUPFAM" id="SSF53597">
    <property type="entry name" value="Dihydrofolate reductase-like"/>
    <property type="match status" value="1"/>
</dbReference>
<dbReference type="Gene3D" id="3.40.430.10">
    <property type="entry name" value="Dihydrofolate Reductase, subunit A"/>
    <property type="match status" value="1"/>
</dbReference>
<evidence type="ECO:0000256" key="5">
    <source>
        <dbReference type="ARBA" id="ARBA00022857"/>
    </source>
</evidence>
<dbReference type="HOGENOM" id="CLU_043966_5_2_10"/>
<dbReference type="InterPro" id="IPR017925">
    <property type="entry name" value="DHFR_CS"/>
</dbReference>
<evidence type="ECO:0000256" key="1">
    <source>
        <dbReference type="ARBA" id="ARBA00004903"/>
    </source>
</evidence>
<dbReference type="GO" id="GO:0005829">
    <property type="term" value="C:cytosol"/>
    <property type="evidence" value="ECO:0007669"/>
    <property type="project" value="TreeGrafter"/>
</dbReference>
<dbReference type="EC" id="1.5.1.3" evidence="3 8"/>
<dbReference type="PANTHER" id="PTHR48069:SF3">
    <property type="entry name" value="DIHYDROFOLATE REDUCTASE"/>
    <property type="match status" value="1"/>
</dbReference>
<protein>
    <recommendedName>
        <fullName evidence="3 8">Dihydrofolate reductase</fullName>
        <ecNumber evidence="3 8">1.5.1.3</ecNumber>
    </recommendedName>
</protein>
<keyword evidence="12" id="KW-1185">Reference proteome</keyword>
<evidence type="ECO:0000256" key="2">
    <source>
        <dbReference type="ARBA" id="ARBA00009539"/>
    </source>
</evidence>
<evidence type="ECO:0000256" key="4">
    <source>
        <dbReference type="ARBA" id="ARBA00022563"/>
    </source>
</evidence>
<dbReference type="GO" id="GO:0004146">
    <property type="term" value="F:dihydrofolate reductase activity"/>
    <property type="evidence" value="ECO:0007669"/>
    <property type="project" value="UniProtKB-EC"/>
</dbReference>
<dbReference type="GO" id="GO:0006730">
    <property type="term" value="P:one-carbon metabolic process"/>
    <property type="evidence" value="ECO:0007669"/>
    <property type="project" value="UniProtKB-KW"/>
</dbReference>
<organism evidence="11 12">
    <name type="scientific">Haliscomenobacter hydrossis (strain ATCC 27775 / DSM 1100 / LMG 10767 / O)</name>
    <dbReference type="NCBI Taxonomy" id="760192"/>
    <lineage>
        <taxon>Bacteria</taxon>
        <taxon>Pseudomonadati</taxon>
        <taxon>Bacteroidota</taxon>
        <taxon>Saprospiria</taxon>
        <taxon>Saprospirales</taxon>
        <taxon>Haliscomenobacteraceae</taxon>
        <taxon>Haliscomenobacter</taxon>
    </lineage>
</organism>
<evidence type="ECO:0000256" key="8">
    <source>
        <dbReference type="PIRNR" id="PIRNR000194"/>
    </source>
</evidence>
<dbReference type="GO" id="GO:0046655">
    <property type="term" value="P:folic acid metabolic process"/>
    <property type="evidence" value="ECO:0007669"/>
    <property type="project" value="TreeGrafter"/>
</dbReference>
<dbReference type="STRING" id="760192.Halhy_5688"/>
<feature type="domain" description="DHFR" evidence="10">
    <location>
        <begin position="2"/>
        <end position="165"/>
    </location>
</feature>
<dbReference type="InterPro" id="IPR012259">
    <property type="entry name" value="DHFR"/>
</dbReference>
<dbReference type="eggNOG" id="COG0262">
    <property type="taxonomic scope" value="Bacteria"/>
</dbReference>
<dbReference type="InterPro" id="IPR024072">
    <property type="entry name" value="DHFR-like_dom_sf"/>
</dbReference>
<dbReference type="PROSITE" id="PS00075">
    <property type="entry name" value="DHFR_1"/>
    <property type="match status" value="1"/>
</dbReference>
<comment type="pathway">
    <text evidence="1 8">Cofactor biosynthesis; tetrahydrofolate biosynthesis; 5,6,7,8-tetrahydrofolate from 7,8-dihydrofolate: step 1/1.</text>
</comment>
<gene>
    <name evidence="11" type="ordered locus">Halhy_5688</name>
</gene>
<keyword evidence="5 8" id="KW-0521">NADP</keyword>
<dbReference type="Proteomes" id="UP000008461">
    <property type="component" value="Chromosome"/>
</dbReference>
<evidence type="ECO:0000313" key="11">
    <source>
        <dbReference type="EMBL" id="AEE53511.1"/>
    </source>
</evidence>
<dbReference type="RefSeq" id="WP_013768040.1">
    <property type="nucleotide sequence ID" value="NC_015510.1"/>
</dbReference>
<dbReference type="PIRSF" id="PIRSF000194">
    <property type="entry name" value="DHFR"/>
    <property type="match status" value="1"/>
</dbReference>
<dbReference type="KEGG" id="hhy:Halhy_5688"/>
<comment type="catalytic activity">
    <reaction evidence="8">
        <text>(6S)-5,6,7,8-tetrahydrofolate + NADP(+) = 7,8-dihydrofolate + NADPH + H(+)</text>
        <dbReference type="Rhea" id="RHEA:15009"/>
        <dbReference type="ChEBI" id="CHEBI:15378"/>
        <dbReference type="ChEBI" id="CHEBI:57451"/>
        <dbReference type="ChEBI" id="CHEBI:57453"/>
        <dbReference type="ChEBI" id="CHEBI:57783"/>
        <dbReference type="ChEBI" id="CHEBI:58349"/>
        <dbReference type="EC" id="1.5.1.3"/>
    </reaction>
</comment>
<evidence type="ECO:0000259" key="10">
    <source>
        <dbReference type="PROSITE" id="PS51330"/>
    </source>
</evidence>
<proteinExistence type="inferred from homology"/>
<evidence type="ECO:0000256" key="3">
    <source>
        <dbReference type="ARBA" id="ARBA00012856"/>
    </source>
</evidence>
<sequence length="166" mass="18759">MKKTIIAAKSDNNAIGIKQTLPWHMPADIKFFLAQIQNGYLLTGRNSYLTPEGLGLFAKRKDVIVVTRQKDYQAANANVVHSVEEAFALAETLGVQQLNILGGAEIYAQTIHLADEMIITEIHAICEGDTFFPEIDLSFWKETKREDHPADEENPHPYSFVWYQPI</sequence>
<dbReference type="GO" id="GO:0046452">
    <property type="term" value="P:dihydrofolate metabolic process"/>
    <property type="evidence" value="ECO:0007669"/>
    <property type="project" value="TreeGrafter"/>
</dbReference>
<dbReference type="PROSITE" id="PS51330">
    <property type="entry name" value="DHFR_2"/>
    <property type="match status" value="1"/>
</dbReference>
<evidence type="ECO:0000256" key="9">
    <source>
        <dbReference type="RuleBase" id="RU004474"/>
    </source>
</evidence>
<dbReference type="UniPathway" id="UPA00077">
    <property type="reaction ID" value="UER00158"/>
</dbReference>
<dbReference type="GO" id="GO:0050661">
    <property type="term" value="F:NADP binding"/>
    <property type="evidence" value="ECO:0007669"/>
    <property type="project" value="InterPro"/>
</dbReference>
<evidence type="ECO:0000256" key="6">
    <source>
        <dbReference type="ARBA" id="ARBA00023002"/>
    </source>
</evidence>
<reference key="2">
    <citation type="submission" date="2011-04" db="EMBL/GenBank/DDBJ databases">
        <title>Complete sequence of chromosome of Haliscomenobacter hydrossis DSM 1100.</title>
        <authorList>
            <consortium name="US DOE Joint Genome Institute (JGI-PGF)"/>
            <person name="Lucas S."/>
            <person name="Han J."/>
            <person name="Lapidus A."/>
            <person name="Bruce D."/>
            <person name="Goodwin L."/>
            <person name="Pitluck S."/>
            <person name="Peters L."/>
            <person name="Kyrpides N."/>
            <person name="Mavromatis K."/>
            <person name="Ivanova N."/>
            <person name="Ovchinnikova G."/>
            <person name="Pagani I."/>
            <person name="Daligault H."/>
            <person name="Detter J.C."/>
            <person name="Han C."/>
            <person name="Land M."/>
            <person name="Hauser L."/>
            <person name="Markowitz V."/>
            <person name="Cheng J.-F."/>
            <person name="Hugenholtz P."/>
            <person name="Woyke T."/>
            <person name="Wu D."/>
            <person name="Verbarg S."/>
            <person name="Frueling A."/>
            <person name="Brambilla E."/>
            <person name="Klenk H.-P."/>
            <person name="Eisen J.A."/>
        </authorList>
    </citation>
    <scope>NUCLEOTIDE SEQUENCE</scope>
    <source>
        <strain>DSM 1100</strain>
    </source>
</reference>
<keyword evidence="6 8" id="KW-0560">Oxidoreductase</keyword>
<dbReference type="CDD" id="cd00209">
    <property type="entry name" value="DHFR"/>
    <property type="match status" value="1"/>
</dbReference>
<dbReference type="AlphaFoldDB" id="F4KVT6"/>
<dbReference type="InterPro" id="IPR001796">
    <property type="entry name" value="DHFR_dom"/>
</dbReference>